<evidence type="ECO:0000313" key="2">
    <source>
        <dbReference type="EMBL" id="CAH0725979.1"/>
    </source>
</evidence>
<feature type="compositionally biased region" description="Low complexity" evidence="1">
    <location>
        <begin position="1"/>
        <end position="14"/>
    </location>
</feature>
<name>A0A8J9YB81_9NEOP</name>
<dbReference type="Proteomes" id="UP000838878">
    <property type="component" value="Chromosome 5"/>
</dbReference>
<keyword evidence="3" id="KW-1185">Reference proteome</keyword>
<proteinExistence type="predicted"/>
<organism evidence="2 3">
    <name type="scientific">Brenthis ino</name>
    <name type="common">lesser marbled fritillary</name>
    <dbReference type="NCBI Taxonomy" id="405034"/>
    <lineage>
        <taxon>Eukaryota</taxon>
        <taxon>Metazoa</taxon>
        <taxon>Ecdysozoa</taxon>
        <taxon>Arthropoda</taxon>
        <taxon>Hexapoda</taxon>
        <taxon>Insecta</taxon>
        <taxon>Pterygota</taxon>
        <taxon>Neoptera</taxon>
        <taxon>Endopterygota</taxon>
        <taxon>Lepidoptera</taxon>
        <taxon>Glossata</taxon>
        <taxon>Ditrysia</taxon>
        <taxon>Papilionoidea</taxon>
        <taxon>Nymphalidae</taxon>
        <taxon>Heliconiinae</taxon>
        <taxon>Argynnini</taxon>
        <taxon>Brenthis</taxon>
    </lineage>
</organism>
<accession>A0A8J9YB81</accession>
<dbReference type="EMBL" id="OV170225">
    <property type="protein sequence ID" value="CAH0725979.1"/>
    <property type="molecule type" value="Genomic_DNA"/>
</dbReference>
<protein>
    <submittedName>
        <fullName evidence="2">Uncharacterized protein</fullName>
    </submittedName>
</protein>
<gene>
    <name evidence="2" type="ORF">BINO364_LOCUS11504</name>
</gene>
<sequence>MSRGTGPCATAGPAASGGWGGGPAPRPAPLAPRLRALSPRSTAALPSLVSIAFMPALSRRTITTLLSRSCHKPELCVKK</sequence>
<feature type="region of interest" description="Disordered" evidence="1">
    <location>
        <begin position="1"/>
        <end position="32"/>
    </location>
</feature>
<feature type="non-terminal residue" evidence="2">
    <location>
        <position position="79"/>
    </location>
</feature>
<dbReference type="AlphaFoldDB" id="A0A8J9YB81"/>
<evidence type="ECO:0000313" key="3">
    <source>
        <dbReference type="Proteomes" id="UP000838878"/>
    </source>
</evidence>
<evidence type="ECO:0000256" key="1">
    <source>
        <dbReference type="SAM" id="MobiDB-lite"/>
    </source>
</evidence>
<reference evidence="2" key="1">
    <citation type="submission" date="2021-12" db="EMBL/GenBank/DDBJ databases">
        <authorList>
            <person name="Martin H S."/>
        </authorList>
    </citation>
    <scope>NUCLEOTIDE SEQUENCE</scope>
</reference>